<name>A0A9Q1E3A0_CONCO</name>
<dbReference type="GO" id="GO:0005737">
    <property type="term" value="C:cytoplasm"/>
    <property type="evidence" value="ECO:0007669"/>
    <property type="project" value="TreeGrafter"/>
</dbReference>
<comment type="function">
    <text evidence="11">RNA-binding protein involved in the biogenesis of circular RNAs (circRNAs), which are produced by back-splicing circularization of pre-mRNAs. Acts by binding to both exon-intron boundary and 3'-UTR of pre-mRNAs to promote circRNA biogenesis through dimerization and the association with the spliceosome.</text>
</comment>
<proteinExistence type="inferred from homology"/>
<keyword evidence="4 10" id="KW-0479">Metal-binding</keyword>
<dbReference type="InterPro" id="IPR000571">
    <property type="entry name" value="Znf_CCCH"/>
</dbReference>
<dbReference type="FunFam" id="4.10.1000.30:FF:000001">
    <property type="entry name" value="Zinc finger CCCH domain-containing protein 14"/>
    <property type="match status" value="1"/>
</dbReference>
<dbReference type="PANTHER" id="PTHR14738:SF29">
    <property type="entry name" value="ZINC FINGER CCCH DOMAIN-CONTAINING PROTEIN 14"/>
    <property type="match status" value="1"/>
</dbReference>
<evidence type="ECO:0000256" key="12">
    <source>
        <dbReference type="SAM" id="MobiDB-lite"/>
    </source>
</evidence>
<dbReference type="PROSITE" id="PS50103">
    <property type="entry name" value="ZF_C3H1"/>
    <property type="match status" value="1"/>
</dbReference>
<dbReference type="Gene3D" id="1.20.1390.10">
    <property type="entry name" value="PWI domain"/>
    <property type="match status" value="1"/>
</dbReference>
<reference evidence="14" key="1">
    <citation type="journal article" date="2023" name="Science">
        <title>Genome structures resolve the early diversification of teleost fishes.</title>
        <authorList>
            <person name="Parey E."/>
            <person name="Louis A."/>
            <person name="Montfort J."/>
            <person name="Bouchez O."/>
            <person name="Roques C."/>
            <person name="Iampietro C."/>
            <person name="Lluch J."/>
            <person name="Castinel A."/>
            <person name="Donnadieu C."/>
            <person name="Desvignes T."/>
            <person name="Floi Bucao C."/>
            <person name="Jouanno E."/>
            <person name="Wen M."/>
            <person name="Mejri S."/>
            <person name="Dirks R."/>
            <person name="Jansen H."/>
            <person name="Henkel C."/>
            <person name="Chen W.J."/>
            <person name="Zahm M."/>
            <person name="Cabau C."/>
            <person name="Klopp C."/>
            <person name="Thompson A.W."/>
            <person name="Robinson-Rechavi M."/>
            <person name="Braasch I."/>
            <person name="Lecointre G."/>
            <person name="Bobe J."/>
            <person name="Postlethwait J.H."/>
            <person name="Berthelot C."/>
            <person name="Roest Crollius H."/>
            <person name="Guiguen Y."/>
        </authorList>
    </citation>
    <scope>NUCLEOTIDE SEQUENCE</scope>
    <source>
        <strain evidence="14">Concon-B</strain>
    </source>
</reference>
<evidence type="ECO:0000256" key="4">
    <source>
        <dbReference type="ARBA" id="ARBA00022723"/>
    </source>
</evidence>
<comment type="caution">
    <text evidence="14">The sequence shown here is derived from an EMBL/GenBank/DDBJ whole genome shotgun (WGS) entry which is preliminary data.</text>
</comment>
<dbReference type="FunFam" id="4.10.1000.40:FF:000006">
    <property type="entry name" value="Zinc finger CCCH domain-containing protein 14"/>
    <property type="match status" value="1"/>
</dbReference>
<evidence type="ECO:0000256" key="8">
    <source>
        <dbReference type="ARBA" id="ARBA00022884"/>
    </source>
</evidence>
<dbReference type="GO" id="GO:0016607">
    <property type="term" value="C:nuclear speck"/>
    <property type="evidence" value="ECO:0007669"/>
    <property type="project" value="UniProtKB-SubCell"/>
</dbReference>
<keyword evidence="5 11" id="KW-0677">Repeat</keyword>
<dbReference type="Proteomes" id="UP001152803">
    <property type="component" value="Unassembled WGS sequence"/>
</dbReference>
<dbReference type="GO" id="GO:0008143">
    <property type="term" value="F:poly(A) binding"/>
    <property type="evidence" value="ECO:0007669"/>
    <property type="project" value="UniProtKB-UniRule"/>
</dbReference>
<dbReference type="EMBL" id="JAFJMO010000001">
    <property type="protein sequence ID" value="KAJ8288830.1"/>
    <property type="molecule type" value="Genomic_DNA"/>
</dbReference>
<evidence type="ECO:0000256" key="1">
    <source>
        <dbReference type="ARBA" id="ARBA00004324"/>
    </source>
</evidence>
<comment type="subcellular location">
    <subcellularLocation>
        <location evidence="1 11">Nucleus speckle</location>
    </subcellularLocation>
</comment>
<dbReference type="PANTHER" id="PTHR14738">
    <property type="entry name" value="ZINC FINGER CCCH DOMAIN-CONTAINING PROTEIN 14"/>
    <property type="match status" value="1"/>
</dbReference>
<evidence type="ECO:0000313" key="15">
    <source>
        <dbReference type="Proteomes" id="UP001152803"/>
    </source>
</evidence>
<dbReference type="InterPro" id="IPR040366">
    <property type="entry name" value="Nab2/ZC3H14"/>
</dbReference>
<organism evidence="14 15">
    <name type="scientific">Conger conger</name>
    <name type="common">Conger eel</name>
    <name type="synonym">Muraena conger</name>
    <dbReference type="NCBI Taxonomy" id="82655"/>
    <lineage>
        <taxon>Eukaryota</taxon>
        <taxon>Metazoa</taxon>
        <taxon>Chordata</taxon>
        <taxon>Craniata</taxon>
        <taxon>Vertebrata</taxon>
        <taxon>Euteleostomi</taxon>
        <taxon>Actinopterygii</taxon>
        <taxon>Neopterygii</taxon>
        <taxon>Teleostei</taxon>
        <taxon>Anguilliformes</taxon>
        <taxon>Congridae</taxon>
        <taxon>Conger</taxon>
    </lineage>
</organism>
<evidence type="ECO:0000256" key="10">
    <source>
        <dbReference type="PROSITE-ProRule" id="PRU00723"/>
    </source>
</evidence>
<feature type="domain" description="C3H1-type" evidence="13">
    <location>
        <begin position="382"/>
        <end position="415"/>
    </location>
</feature>
<evidence type="ECO:0000313" key="14">
    <source>
        <dbReference type="EMBL" id="KAJ8288830.1"/>
    </source>
</evidence>
<dbReference type="GO" id="GO:0043488">
    <property type="term" value="P:regulation of mRNA stability"/>
    <property type="evidence" value="ECO:0007669"/>
    <property type="project" value="UniProtKB-UniRule"/>
</dbReference>
<evidence type="ECO:0000256" key="11">
    <source>
        <dbReference type="RuleBase" id="RU369058"/>
    </source>
</evidence>
<keyword evidence="9 11" id="KW-0539">Nucleus</keyword>
<keyword evidence="7 10" id="KW-0862">Zinc</keyword>
<comment type="similarity">
    <text evidence="2 11">Belongs to the ZC3H14 family.</text>
</comment>
<keyword evidence="6 10" id="KW-0863">Zinc-finger</keyword>
<evidence type="ECO:0000256" key="5">
    <source>
        <dbReference type="ARBA" id="ARBA00022737"/>
    </source>
</evidence>
<feature type="compositionally biased region" description="Basic and acidic residues" evidence="12">
    <location>
        <begin position="235"/>
        <end position="249"/>
    </location>
</feature>
<gene>
    <name evidence="14" type="ORF">COCON_G00014890</name>
</gene>
<dbReference type="Pfam" id="PF14608">
    <property type="entry name" value="zf-CCCH_2"/>
    <property type="match status" value="5"/>
</dbReference>
<feature type="region of interest" description="Disordered" evidence="12">
    <location>
        <begin position="227"/>
        <end position="249"/>
    </location>
</feature>
<evidence type="ECO:0000256" key="7">
    <source>
        <dbReference type="ARBA" id="ARBA00022833"/>
    </source>
</evidence>
<evidence type="ECO:0000259" key="13">
    <source>
        <dbReference type="PROSITE" id="PS50103"/>
    </source>
</evidence>
<evidence type="ECO:0000256" key="3">
    <source>
        <dbReference type="ARBA" id="ARBA00015071"/>
    </source>
</evidence>
<keyword evidence="15" id="KW-1185">Reference proteome</keyword>
<dbReference type="GO" id="GO:0008270">
    <property type="term" value="F:zinc ion binding"/>
    <property type="evidence" value="ECO:0007669"/>
    <property type="project" value="UniProtKB-KW"/>
</dbReference>
<dbReference type="AlphaFoldDB" id="A0A9Q1E3A0"/>
<accession>A0A9Q1E3A0</accession>
<dbReference type="Gene3D" id="4.10.1000.30">
    <property type="match status" value="1"/>
</dbReference>
<protein>
    <recommendedName>
        <fullName evidence="3 11">Zinc finger CCCH domain-containing protein 14</fullName>
    </recommendedName>
</protein>
<evidence type="ECO:0000256" key="6">
    <source>
        <dbReference type="ARBA" id="ARBA00022771"/>
    </source>
</evidence>
<sequence>METGTDLRKCIRATIKRKLQELGPNVDEELTDYIMVLVANKKDVHQMAEDLSLFLGRDSVKFTHWLHGVLEKLYSVAIEPGLLRPHYLQADSSFSTGNGQELGQADRRREELQAPSLSSMYFNSMDAQLRKSFTEKGLPALEPPMERLYRHFGSRIEPEADKDFAADFTGRPDLRLGVPVPCALDWRSQGSGHQGSPCQVPDCIHGYGASEVLRGVDRPRHGYRRLRDGCPTGEKVSRARKDRGAREEVMPRRRELRMLGSMEYLQSNTESEMGGPNDAHDFIPRKPPVGGSIRSKLSTRVGEEVLVSPQRIVQCRLDERDSLSLSPRFIVTLEGAPSPLRNLKDDGGGGERELYCSDEENGSVGVKRRKVLERCRFWPACESRDKCSYHHPTTQCKTFPHCSFGDKCLFIHPNCKYNGQCTRVDCPYTHNSKRSVTSSSKLDAKMPPDLCHFFPECKKMDCPFYHPKPCRFATRCKRADCYFYHPPVLPGYTSQNS</sequence>
<keyword evidence="8 11" id="KW-0694">RNA-binding</keyword>
<evidence type="ECO:0000256" key="9">
    <source>
        <dbReference type="ARBA" id="ARBA00023242"/>
    </source>
</evidence>
<dbReference type="Gene3D" id="4.10.1000.40">
    <property type="match status" value="1"/>
</dbReference>
<evidence type="ECO:0000256" key="2">
    <source>
        <dbReference type="ARBA" id="ARBA00008423"/>
    </source>
</evidence>
<dbReference type="OrthoDB" id="5589010at2759"/>
<feature type="zinc finger region" description="C3H1-type" evidence="10">
    <location>
        <begin position="382"/>
        <end position="415"/>
    </location>
</feature>